<dbReference type="InterPro" id="IPR046373">
    <property type="entry name" value="Acyl-CoA_Oxase/DH_mid-dom_sf"/>
</dbReference>
<evidence type="ECO:0000313" key="1">
    <source>
        <dbReference type="EMBL" id="KIU18613.1"/>
    </source>
</evidence>
<dbReference type="GO" id="GO:0016627">
    <property type="term" value="F:oxidoreductase activity, acting on the CH-CH group of donors"/>
    <property type="evidence" value="ECO:0007669"/>
    <property type="project" value="InterPro"/>
</dbReference>
<dbReference type="RefSeq" id="WP_043984312.1">
    <property type="nucleotide sequence ID" value="NZ_JXST01000002.1"/>
</dbReference>
<organism evidence="1 2">
    <name type="scientific">Mycolicibacterium llatzerense</name>
    <dbReference type="NCBI Taxonomy" id="280871"/>
    <lineage>
        <taxon>Bacteria</taxon>
        <taxon>Bacillati</taxon>
        <taxon>Actinomycetota</taxon>
        <taxon>Actinomycetes</taxon>
        <taxon>Mycobacteriales</taxon>
        <taxon>Mycobacteriaceae</taxon>
        <taxon>Mycolicibacterium</taxon>
    </lineage>
</organism>
<protein>
    <submittedName>
        <fullName evidence="1">Acyl-CoA dehydrogenase</fullName>
    </submittedName>
</protein>
<dbReference type="PATRIC" id="fig|280871.6.peg.403"/>
<dbReference type="STRING" id="280871.TL10_01970"/>
<dbReference type="Gene3D" id="2.40.110.10">
    <property type="entry name" value="Butyryl-CoA Dehydrogenase, subunit A, domain 2"/>
    <property type="match status" value="1"/>
</dbReference>
<dbReference type="AlphaFoldDB" id="A0A0D1JAR5"/>
<name>A0A0D1JAR5_9MYCO</name>
<comment type="caution">
    <text evidence="1">The sequence shown here is derived from an EMBL/GenBank/DDBJ whole genome shotgun (WGS) entry which is preliminary data.</text>
</comment>
<evidence type="ECO:0000313" key="2">
    <source>
        <dbReference type="Proteomes" id="UP000032221"/>
    </source>
</evidence>
<accession>A0A0D1JAR5</accession>
<dbReference type="InterPro" id="IPR009100">
    <property type="entry name" value="AcylCoA_DH/oxidase_NM_dom_sf"/>
</dbReference>
<sequence length="340" mass="35849">MTTLVSDDVATRLAHVTTGVDARAGDLDAGRTDVRDDLRALGAAGLFGLRDLPDSVRVIEQVSAVSLAAGFSAWAHQMAIHYLADRPDLSEALLTAHRPGVTAMAAGLKHVAGLGQLPIFAGETRRGLRLSGPIRWASNVFDDALIVLPARTVTGRLYVVAVDVSAVGVVVDPAPALMALGSTGSTSLRLEEVEVNADRIISADLTGFVRGIKPTFLLLQTAFCVGVTGAALTAARSATDALAAQFDGDLADLKAQAQRNRRRLYEFASAPGEAELADVIRLRLDAANVAVAATRLESALAGGQGYRAGTAANRRFREAAFLPVQSPSEGQLRWELKQYE</sequence>
<dbReference type="OrthoDB" id="3258691at2"/>
<keyword evidence="2" id="KW-1185">Reference proteome</keyword>
<gene>
    <name evidence="1" type="ORF">TL10_01970</name>
</gene>
<reference evidence="1 2" key="1">
    <citation type="submission" date="2015-01" db="EMBL/GenBank/DDBJ databases">
        <title>Genome sequence of Mycobacterium llatzerense and Mycobacterium immunogenum recovered from brain abscess.</title>
        <authorList>
            <person name="Greninger A.L."/>
            <person name="Langelier C."/>
            <person name="Cunningham G."/>
            <person name="Chiu C.Y."/>
            <person name="Miller S."/>
        </authorList>
    </citation>
    <scope>NUCLEOTIDE SEQUENCE [LARGE SCALE GENOMIC DNA]</scope>
    <source>
        <strain evidence="1 2">CLUC14</strain>
    </source>
</reference>
<dbReference type="Proteomes" id="UP000032221">
    <property type="component" value="Unassembled WGS sequence"/>
</dbReference>
<dbReference type="EMBL" id="JXST01000002">
    <property type="protein sequence ID" value="KIU18613.1"/>
    <property type="molecule type" value="Genomic_DNA"/>
</dbReference>
<dbReference type="SUPFAM" id="SSF56645">
    <property type="entry name" value="Acyl-CoA dehydrogenase NM domain-like"/>
    <property type="match status" value="1"/>
</dbReference>
<proteinExistence type="predicted"/>